<dbReference type="Gene3D" id="1.10.150.900">
    <property type="match status" value="1"/>
</dbReference>
<keyword evidence="10" id="KW-1185">Reference proteome</keyword>
<proteinExistence type="inferred from homology"/>
<feature type="domain" description="Peptidase M20 dimerisation" evidence="6">
    <location>
        <begin position="223"/>
        <end position="370"/>
    </location>
</feature>
<protein>
    <submittedName>
        <fullName evidence="7">Acetylornithine deacetylase/succinyl-diaminopimelate desuccinylase-like protein</fullName>
    </submittedName>
    <submittedName>
        <fullName evidence="8">M20/M25/M40 family metallo-hydrolase</fullName>
    </submittedName>
</protein>
<dbReference type="PANTHER" id="PTHR45962">
    <property type="entry name" value="N-FATTY-ACYL-AMINO ACID SYNTHASE/HYDROLASE PM20D1"/>
    <property type="match status" value="1"/>
</dbReference>
<dbReference type="NCBIfam" id="NF006596">
    <property type="entry name" value="PRK09133.1"/>
    <property type="match status" value="1"/>
</dbReference>
<reference evidence="8 9" key="1">
    <citation type="submission" date="2019-12" db="EMBL/GenBank/DDBJ databases">
        <title>Genomic-based taxomic classification of the family Erythrobacteraceae.</title>
        <authorList>
            <person name="Xu L."/>
        </authorList>
    </citation>
    <scope>NUCLEOTIDE SEQUENCE [LARGE SCALE GENOMIC DNA]</scope>
    <source>
        <strain evidence="8 9">JCM 10282</strain>
    </source>
</reference>
<dbReference type="Gene3D" id="3.30.70.360">
    <property type="match status" value="1"/>
</dbReference>
<evidence type="ECO:0000256" key="4">
    <source>
        <dbReference type="ARBA" id="ARBA00022801"/>
    </source>
</evidence>
<dbReference type="Gene3D" id="3.40.630.10">
    <property type="entry name" value="Zn peptidases"/>
    <property type="match status" value="1"/>
</dbReference>
<dbReference type="GO" id="GO:0046872">
    <property type="term" value="F:metal ion binding"/>
    <property type="evidence" value="ECO:0007669"/>
    <property type="project" value="UniProtKB-KW"/>
</dbReference>
<organism evidence="8 9">
    <name type="scientific">Erythrobacter ramosus</name>
    <dbReference type="NCBI Taxonomy" id="35811"/>
    <lineage>
        <taxon>Bacteria</taxon>
        <taxon>Pseudomonadati</taxon>
        <taxon>Pseudomonadota</taxon>
        <taxon>Alphaproteobacteria</taxon>
        <taxon>Sphingomonadales</taxon>
        <taxon>Erythrobacteraceae</taxon>
        <taxon>Erythrobacter/Porphyrobacter group</taxon>
        <taxon>Erythrobacter</taxon>
    </lineage>
</organism>
<dbReference type="Pfam" id="PF01546">
    <property type="entry name" value="Peptidase_M20"/>
    <property type="match status" value="1"/>
</dbReference>
<keyword evidence="3" id="KW-0479">Metal-binding</keyword>
<dbReference type="EMBL" id="WTYB01000002">
    <property type="protein sequence ID" value="MXP38284.1"/>
    <property type="molecule type" value="Genomic_DNA"/>
</dbReference>
<dbReference type="Pfam" id="PF07687">
    <property type="entry name" value="M20_dimer"/>
    <property type="match status" value="1"/>
</dbReference>
<dbReference type="Proteomes" id="UP000430021">
    <property type="component" value="Unassembled WGS sequence"/>
</dbReference>
<keyword evidence="2" id="KW-0645">Protease</keyword>
<evidence type="ECO:0000256" key="5">
    <source>
        <dbReference type="ARBA" id="ARBA00022833"/>
    </source>
</evidence>
<evidence type="ECO:0000313" key="8">
    <source>
        <dbReference type="EMBL" id="MXP38284.1"/>
    </source>
</evidence>
<dbReference type="GO" id="GO:0004180">
    <property type="term" value="F:carboxypeptidase activity"/>
    <property type="evidence" value="ECO:0007669"/>
    <property type="project" value="TreeGrafter"/>
</dbReference>
<evidence type="ECO:0000256" key="2">
    <source>
        <dbReference type="ARBA" id="ARBA00022670"/>
    </source>
</evidence>
<comment type="similarity">
    <text evidence="1">Belongs to the peptidase M20A family.</text>
</comment>
<sequence>MQKRPDFKALKGLGILTILASGPLAAETPLRPDELAYRELFEELVETNTTLSSGSCTLAAERMATRLRDAGLPESQITLFADFDHPKEGGLVAVYPGTSRTLKPILGIAHIDVVEAKREDWVRDPFTLMEEDGYFYARGVADTKALAATLVDTLIRFQRSGYKPKRTVKIALTCGEETNGAFNGVEWLVANRRDLIDAAFALNEGGGGTTDGNGKVVEQTMQVGEKTFATYRLETRNPGGHSSVPRPDNAIYQLAQALTKLGAYEFPLEMTETTRAYFRQAGMGRKDETGAAMVALATNPGDTTAEAIVNHDPFLHSNLRTTCVATMLDGGHARNALAQRAGAYVNCRIFPGHPVEEIRAELARVIDDPGVTVTTLPPLRPAPPPPPLAAEVMEPAAKLVAKYFPGVPLVPVMANGYTDATFLTAVGIPTYGVPGLWGDPDGNGAHGLDERIEVRSVYLGRDFLFDLIKAYAE</sequence>
<name>A0A6I4UKD7_9SPHN</name>
<comment type="caution">
    <text evidence="8">The sequence shown here is derived from an EMBL/GenBank/DDBJ whole genome shotgun (WGS) entry which is preliminary data.</text>
</comment>
<keyword evidence="5" id="KW-0862">Zinc</keyword>
<dbReference type="AlphaFoldDB" id="A0A6I4UKD7"/>
<evidence type="ECO:0000256" key="1">
    <source>
        <dbReference type="ARBA" id="ARBA00006247"/>
    </source>
</evidence>
<evidence type="ECO:0000313" key="10">
    <source>
        <dbReference type="Proteomes" id="UP000548685"/>
    </source>
</evidence>
<dbReference type="PANTHER" id="PTHR45962:SF1">
    <property type="entry name" value="N-FATTY-ACYL-AMINO ACID SYNTHASE_HYDROLASE PM20D1"/>
    <property type="match status" value="1"/>
</dbReference>
<evidence type="ECO:0000259" key="6">
    <source>
        <dbReference type="Pfam" id="PF07687"/>
    </source>
</evidence>
<accession>A0A6I4UKD7</accession>
<evidence type="ECO:0000256" key="3">
    <source>
        <dbReference type="ARBA" id="ARBA00022723"/>
    </source>
</evidence>
<dbReference type="InterPro" id="IPR036264">
    <property type="entry name" value="Bact_exopeptidase_dim_dom"/>
</dbReference>
<dbReference type="SUPFAM" id="SSF53187">
    <property type="entry name" value="Zn-dependent exopeptidases"/>
    <property type="match status" value="1"/>
</dbReference>
<keyword evidence="4 8" id="KW-0378">Hydrolase</keyword>
<dbReference type="EMBL" id="JACICE010000002">
    <property type="protein sequence ID" value="MBB3776644.1"/>
    <property type="molecule type" value="Genomic_DNA"/>
</dbReference>
<dbReference type="SUPFAM" id="SSF55031">
    <property type="entry name" value="Bacterial exopeptidase dimerisation domain"/>
    <property type="match status" value="1"/>
</dbReference>
<dbReference type="InterPro" id="IPR047177">
    <property type="entry name" value="Pept_M20A"/>
</dbReference>
<reference evidence="7 10" key="2">
    <citation type="submission" date="2020-08" db="EMBL/GenBank/DDBJ databases">
        <title>Genomic Encyclopedia of Type Strains, Phase IV (KMG-IV): sequencing the most valuable type-strain genomes for metagenomic binning, comparative biology and taxonomic classification.</title>
        <authorList>
            <person name="Goeker M."/>
        </authorList>
    </citation>
    <scope>NUCLEOTIDE SEQUENCE [LARGE SCALE GENOMIC DNA]</scope>
    <source>
        <strain evidence="7 10">DSM 8510</strain>
    </source>
</reference>
<gene>
    <name evidence="7" type="ORF">FHS52_002613</name>
    <name evidence="8" type="ORF">GRI59_06615</name>
</gene>
<evidence type="ECO:0000313" key="9">
    <source>
        <dbReference type="Proteomes" id="UP000430021"/>
    </source>
</evidence>
<evidence type="ECO:0000313" key="7">
    <source>
        <dbReference type="EMBL" id="MBB3776644.1"/>
    </source>
</evidence>
<dbReference type="OrthoDB" id="9809784at2"/>
<dbReference type="InterPro" id="IPR002933">
    <property type="entry name" value="Peptidase_M20"/>
</dbReference>
<dbReference type="RefSeq" id="WP_160760461.1">
    <property type="nucleotide sequence ID" value="NZ_BAAADZ010000010.1"/>
</dbReference>
<dbReference type="Proteomes" id="UP000548685">
    <property type="component" value="Unassembled WGS sequence"/>
</dbReference>
<dbReference type="GO" id="GO:0051603">
    <property type="term" value="P:proteolysis involved in protein catabolic process"/>
    <property type="evidence" value="ECO:0007669"/>
    <property type="project" value="TreeGrafter"/>
</dbReference>
<dbReference type="InterPro" id="IPR011650">
    <property type="entry name" value="Peptidase_M20_dimer"/>
</dbReference>